<proteinExistence type="predicted"/>
<comment type="caution">
    <text evidence="1">The sequence shown here is derived from an EMBL/GenBank/DDBJ whole genome shotgun (WGS) entry which is preliminary data.</text>
</comment>
<accession>X0ZNA7</accession>
<sequence length="512" mass="54352">MTTLNTKILRVPKEYRNKRIYQGAVTVSVIGGLAGGGGAPSYTAGNGIAIVGGEIAMSSPYTGAFTFTGKVTSQNGLTVTGGSAEITSGNIVPIVMNTAAAQSLIQIKQGGADKGFFGYSNSGSTGIAIYDSTLSTVNLMVTDAGKVGIGNPAPEYDLDVTGHCRITGSPLFGNHVLSLTDGTRDIGQIGGGYFRHGYFLGSVYSNDSVVLNWKDTPQILDADNEGLFTGSVFRFGTHIYSKDTTFQSGFTGKGWKLTKTGSAEEATYGLEVDSLRVRGSMNVYEMIINKIRATNGSLWVSDACELSDVVFVSGDSYRCYVDDHTNNPQPFAVNDIIKCQIYWLGNVKEWQGRINSIDAGGEYFVVNLDASAPDIPEIGDTVVRIGNVTDEDRQGSIYLTSSDSNAPYLEILDDYDTAYEPFADKSVLRLGNLDGLTDGDFPTLGGYGLYTTHAFLKGGIHAAFGKIANWVLSGNRIQSVGGTYGTGIYIDSVGDAAATGIGLYIYRSTAPV</sequence>
<organism evidence="1">
    <name type="scientific">marine sediment metagenome</name>
    <dbReference type="NCBI Taxonomy" id="412755"/>
    <lineage>
        <taxon>unclassified sequences</taxon>
        <taxon>metagenomes</taxon>
        <taxon>ecological metagenomes</taxon>
    </lineage>
</organism>
<evidence type="ECO:0000313" key="1">
    <source>
        <dbReference type="EMBL" id="GAG61863.1"/>
    </source>
</evidence>
<protein>
    <submittedName>
        <fullName evidence="1">Uncharacterized protein</fullName>
    </submittedName>
</protein>
<name>X0ZNA7_9ZZZZ</name>
<gene>
    <name evidence="1" type="ORF">S01H4_14468</name>
</gene>
<reference evidence="1" key="1">
    <citation type="journal article" date="2014" name="Front. Microbiol.">
        <title>High frequency of phylogenetically diverse reductive dehalogenase-homologous genes in deep subseafloor sedimentary metagenomes.</title>
        <authorList>
            <person name="Kawai M."/>
            <person name="Futagami T."/>
            <person name="Toyoda A."/>
            <person name="Takaki Y."/>
            <person name="Nishi S."/>
            <person name="Hori S."/>
            <person name="Arai W."/>
            <person name="Tsubouchi T."/>
            <person name="Morono Y."/>
            <person name="Uchiyama I."/>
            <person name="Ito T."/>
            <person name="Fujiyama A."/>
            <person name="Inagaki F."/>
            <person name="Takami H."/>
        </authorList>
    </citation>
    <scope>NUCLEOTIDE SEQUENCE</scope>
    <source>
        <strain evidence="1">Expedition CK06-06</strain>
    </source>
</reference>
<dbReference type="AlphaFoldDB" id="X0ZNA7"/>
<dbReference type="EMBL" id="BART01006345">
    <property type="protein sequence ID" value="GAG61863.1"/>
    <property type="molecule type" value="Genomic_DNA"/>
</dbReference>
<feature type="non-terminal residue" evidence="1">
    <location>
        <position position="512"/>
    </location>
</feature>